<name>A0AAD9S6B8_PHOAM</name>
<feature type="region of interest" description="Disordered" evidence="1">
    <location>
        <begin position="480"/>
        <end position="524"/>
    </location>
</feature>
<evidence type="ECO:0000313" key="2">
    <source>
        <dbReference type="EMBL" id="KAK2600515.1"/>
    </source>
</evidence>
<dbReference type="PANTHER" id="PTHR37489:SF1">
    <property type="entry name" value="DUF3500 DOMAIN-CONTAINING PROTEIN"/>
    <property type="match status" value="1"/>
</dbReference>
<dbReference type="Pfam" id="PF12006">
    <property type="entry name" value="DUF3500"/>
    <property type="match status" value="1"/>
</dbReference>
<sequence length="558" mass="63075">MEWSRFEDVDISDPYKYSETIVHSPLFQPLWTKWKANLDVPYYGITSDGRKKEGLYQLQDEGAPTQQMVTKGSASYFFKVRMLRLRKTAAARKVISNLSASEREVALHDLDTENCICATCYSGLQIRELSSIRRKWCNPEFLLFECGLRLEHLDENKVSSIMELLRRSLSEHGWSKIRGAMKTNKFLGEICSRQAILNERSYFFTIFGEPSESRPWAYMLFGHHLCLNVFIARQQMVIGPVFLGAEPNVIDHGPDQGIELCTEESRLGLQLMQSLPTHLQRVAQVYSEMWEPSMPEDRWNPADQRHLAGAFQDNRVIPYEGVVATDMTAEQQELLMSIITAFLTLLPPKPLTFRLDQVRKNLSETFFSWIGGFGSADPFYYRIQSPVALFEFDHHSGVFLTNDEPAKYHIHTIQRLPNGNDYGQTSWSPGNCFENDMGSEPQDFGNVLSQLGIGVPSNFWEMDRTAFTDMPEIDASFVNIGENPTNNSQALDIGPLNDQTSVSPHKSPSSRSSGSLTNGKVSSIESLTRRADNAGALHGSEPPAIYIRKNETAGHYVG</sequence>
<proteinExistence type="predicted"/>
<dbReference type="PANTHER" id="PTHR37489">
    <property type="entry name" value="DUF3500 DOMAIN-CONTAINING PROTEIN"/>
    <property type="match status" value="1"/>
</dbReference>
<dbReference type="EMBL" id="JAUJFL010000006">
    <property type="protein sequence ID" value="KAK2600515.1"/>
    <property type="molecule type" value="Genomic_DNA"/>
</dbReference>
<protein>
    <submittedName>
        <fullName evidence="2">Uncharacterized protein</fullName>
    </submittedName>
</protein>
<keyword evidence="3" id="KW-1185">Reference proteome</keyword>
<dbReference type="AlphaFoldDB" id="A0AAD9S6B8"/>
<evidence type="ECO:0000313" key="3">
    <source>
        <dbReference type="Proteomes" id="UP001265746"/>
    </source>
</evidence>
<gene>
    <name evidence="2" type="ORF">N8I77_010042</name>
</gene>
<evidence type="ECO:0000256" key="1">
    <source>
        <dbReference type="SAM" id="MobiDB-lite"/>
    </source>
</evidence>
<reference evidence="2" key="1">
    <citation type="submission" date="2023-06" db="EMBL/GenBank/DDBJ databases">
        <authorList>
            <person name="Noh H."/>
        </authorList>
    </citation>
    <scope>NUCLEOTIDE SEQUENCE</scope>
    <source>
        <strain evidence="2">DUCC20226</strain>
    </source>
</reference>
<organism evidence="2 3">
    <name type="scientific">Phomopsis amygdali</name>
    <name type="common">Fusicoccum amygdali</name>
    <dbReference type="NCBI Taxonomy" id="1214568"/>
    <lineage>
        <taxon>Eukaryota</taxon>
        <taxon>Fungi</taxon>
        <taxon>Dikarya</taxon>
        <taxon>Ascomycota</taxon>
        <taxon>Pezizomycotina</taxon>
        <taxon>Sordariomycetes</taxon>
        <taxon>Sordariomycetidae</taxon>
        <taxon>Diaporthales</taxon>
        <taxon>Diaporthaceae</taxon>
        <taxon>Diaporthe</taxon>
    </lineage>
</organism>
<comment type="caution">
    <text evidence="2">The sequence shown here is derived from an EMBL/GenBank/DDBJ whole genome shotgun (WGS) entry which is preliminary data.</text>
</comment>
<dbReference type="InterPro" id="IPR021889">
    <property type="entry name" value="DUF3500"/>
</dbReference>
<feature type="compositionally biased region" description="Low complexity" evidence="1">
    <location>
        <begin position="501"/>
        <end position="515"/>
    </location>
</feature>
<dbReference type="Proteomes" id="UP001265746">
    <property type="component" value="Unassembled WGS sequence"/>
</dbReference>
<accession>A0AAD9S6B8</accession>